<organism evidence="2 3">
    <name type="scientific">Ceratitis capitata</name>
    <name type="common">Mediterranean fruit fly</name>
    <name type="synonym">Tephritis capitata</name>
    <dbReference type="NCBI Taxonomy" id="7213"/>
    <lineage>
        <taxon>Eukaryota</taxon>
        <taxon>Metazoa</taxon>
        <taxon>Ecdysozoa</taxon>
        <taxon>Arthropoda</taxon>
        <taxon>Hexapoda</taxon>
        <taxon>Insecta</taxon>
        <taxon>Pterygota</taxon>
        <taxon>Neoptera</taxon>
        <taxon>Endopterygota</taxon>
        <taxon>Diptera</taxon>
        <taxon>Brachycera</taxon>
        <taxon>Muscomorpha</taxon>
        <taxon>Tephritoidea</taxon>
        <taxon>Tephritidae</taxon>
        <taxon>Ceratitis</taxon>
        <taxon>Ceratitis</taxon>
    </lineage>
</organism>
<evidence type="ECO:0000313" key="2">
    <source>
        <dbReference type="EMBL" id="CAD7013259.1"/>
    </source>
</evidence>
<feature type="transmembrane region" description="Helical" evidence="1">
    <location>
        <begin position="58"/>
        <end position="78"/>
    </location>
</feature>
<keyword evidence="1" id="KW-1133">Transmembrane helix</keyword>
<dbReference type="Proteomes" id="UP000606786">
    <property type="component" value="Unassembled WGS sequence"/>
</dbReference>
<reference evidence="2" key="1">
    <citation type="submission" date="2020-11" db="EMBL/GenBank/DDBJ databases">
        <authorList>
            <person name="Whitehead M."/>
        </authorList>
    </citation>
    <scope>NUCLEOTIDE SEQUENCE</scope>
    <source>
        <strain evidence="2">EGII</strain>
    </source>
</reference>
<keyword evidence="1" id="KW-0812">Transmembrane</keyword>
<comment type="caution">
    <text evidence="2">The sequence shown here is derived from an EMBL/GenBank/DDBJ whole genome shotgun (WGS) entry which is preliminary data.</text>
</comment>
<evidence type="ECO:0000313" key="3">
    <source>
        <dbReference type="Proteomes" id="UP000606786"/>
    </source>
</evidence>
<dbReference type="OrthoDB" id="5317514at2759"/>
<name>A0A811VG80_CERCA</name>
<protein>
    <submittedName>
        <fullName evidence="2">(Mediterranean fruit fly) hypothetical protein</fullName>
    </submittedName>
</protein>
<keyword evidence="1" id="KW-0472">Membrane</keyword>
<sequence>MLRFDVRDREYLAHVAMVDLQPGAKLMECILSSFLLLLSTKKRLKAALFVKINKKSTLWIYVCCNWWFIVISWNCTLIEKGGFFKRLTREAWREYRIGRESLMKEQLDNVADDVDMELDENVERN</sequence>
<feature type="transmembrane region" description="Helical" evidence="1">
    <location>
        <begin position="12"/>
        <end position="38"/>
    </location>
</feature>
<evidence type="ECO:0000256" key="1">
    <source>
        <dbReference type="SAM" id="Phobius"/>
    </source>
</evidence>
<dbReference type="AlphaFoldDB" id="A0A811VG80"/>
<keyword evidence="3" id="KW-1185">Reference proteome</keyword>
<gene>
    <name evidence="2" type="ORF">CCAP1982_LOCUS21330</name>
</gene>
<proteinExistence type="predicted"/>
<dbReference type="EMBL" id="CAJHJT010000056">
    <property type="protein sequence ID" value="CAD7013259.1"/>
    <property type="molecule type" value="Genomic_DNA"/>
</dbReference>
<accession>A0A811VG80</accession>